<accession>A0A2W7JFR5</accession>
<evidence type="ECO:0000256" key="2">
    <source>
        <dbReference type="ARBA" id="ARBA00009477"/>
    </source>
</evidence>
<name>A0A2W7JFR5_9PROT</name>
<feature type="signal peptide" evidence="3">
    <location>
        <begin position="1"/>
        <end position="28"/>
    </location>
</feature>
<dbReference type="Pfam" id="PF25917">
    <property type="entry name" value="BSH_RND"/>
    <property type="match status" value="1"/>
</dbReference>
<dbReference type="RefSeq" id="WP_158537041.1">
    <property type="nucleotide sequence ID" value="NZ_QKYU01000001.1"/>
</dbReference>
<comment type="similarity">
    <text evidence="2">Belongs to the membrane fusion protein (MFP) (TC 8.A.1) family.</text>
</comment>
<dbReference type="InterPro" id="IPR006143">
    <property type="entry name" value="RND_pump_MFP"/>
</dbReference>
<evidence type="ECO:0000259" key="5">
    <source>
        <dbReference type="Pfam" id="PF25917"/>
    </source>
</evidence>
<gene>
    <name evidence="8" type="ORF">C8P66_101108</name>
</gene>
<evidence type="ECO:0000259" key="4">
    <source>
        <dbReference type="Pfam" id="PF25876"/>
    </source>
</evidence>
<dbReference type="InterPro" id="IPR058624">
    <property type="entry name" value="MdtA-like_HH"/>
</dbReference>
<dbReference type="EMBL" id="QKYU01000001">
    <property type="protein sequence ID" value="PZW50893.1"/>
    <property type="molecule type" value="Genomic_DNA"/>
</dbReference>
<evidence type="ECO:0000313" key="9">
    <source>
        <dbReference type="Proteomes" id="UP000249688"/>
    </source>
</evidence>
<dbReference type="Proteomes" id="UP000249688">
    <property type="component" value="Unassembled WGS sequence"/>
</dbReference>
<dbReference type="GO" id="GO:0046677">
    <property type="term" value="P:response to antibiotic"/>
    <property type="evidence" value="ECO:0007669"/>
    <property type="project" value="TreeGrafter"/>
</dbReference>
<comment type="subcellular location">
    <subcellularLocation>
        <location evidence="1">Cell envelope</location>
    </subcellularLocation>
</comment>
<feature type="domain" description="Multidrug resistance protein MdtA-like beta-barrel" evidence="6">
    <location>
        <begin position="217"/>
        <end position="307"/>
    </location>
</feature>
<feature type="domain" description="Multidrug resistance protein MdtA-like C-terminal permuted SH3" evidence="7">
    <location>
        <begin position="311"/>
        <end position="373"/>
    </location>
</feature>
<evidence type="ECO:0000256" key="1">
    <source>
        <dbReference type="ARBA" id="ARBA00004196"/>
    </source>
</evidence>
<proteinExistence type="inferred from homology"/>
<sequence length="404" mass="42947">MPRSSQTRLRRRLQLVPFLALAVLSACKDPTAQANAPAQARPPSSVSVVMVTPQPAPITIDLPGRTNAYRTAEVRPQVNGVIRERSFNEGEAVQAGQQLYQIDPSAYEAALASAQAAQSRAEAAVTSAQAIVARYRPLVRARAVSQQDLDTAVATLRQAEADVASARASVQTAEINLQYTKVTAPIAGRTSRSSVTVGALVTANQTNSLVSITQLDPIYVDMPQPATSLMRLRRDMADGTLQQPSAGEAEVKLTLDGGIAYPQTGRLQFSEVIVAPGTSSVTLRALFPNPDGALMPGLFVHGAIQAGVNRNAILVPQQGITRNQRAQAVAMVVKPDGTVEPRIVTTGQSIGDQWLVTDGLQAGDRVVVEGNQRQLTGTKVTVEVTTAEQLRQRNIGPTADRRGN</sequence>
<dbReference type="SUPFAM" id="SSF111369">
    <property type="entry name" value="HlyD-like secretion proteins"/>
    <property type="match status" value="1"/>
</dbReference>
<comment type="caution">
    <text evidence="8">The sequence shown here is derived from an EMBL/GenBank/DDBJ whole genome shotgun (WGS) entry which is preliminary data.</text>
</comment>
<evidence type="ECO:0000259" key="7">
    <source>
        <dbReference type="Pfam" id="PF25967"/>
    </source>
</evidence>
<dbReference type="PANTHER" id="PTHR30158">
    <property type="entry name" value="ACRA/E-RELATED COMPONENT OF DRUG EFFLUX TRANSPORTER"/>
    <property type="match status" value="1"/>
</dbReference>
<feature type="domain" description="Multidrug resistance protein MdtA-like alpha-helical hairpin" evidence="4">
    <location>
        <begin position="111"/>
        <end position="180"/>
    </location>
</feature>
<dbReference type="PROSITE" id="PS51257">
    <property type="entry name" value="PROKAR_LIPOPROTEIN"/>
    <property type="match status" value="1"/>
</dbReference>
<dbReference type="OrthoDB" id="9800613at2"/>
<feature type="chain" id="PRO_5015989915" evidence="3">
    <location>
        <begin position="29"/>
        <end position="404"/>
    </location>
</feature>
<dbReference type="Pfam" id="PF25876">
    <property type="entry name" value="HH_MFP_RND"/>
    <property type="match status" value="1"/>
</dbReference>
<evidence type="ECO:0000256" key="3">
    <source>
        <dbReference type="SAM" id="SignalP"/>
    </source>
</evidence>
<dbReference type="GO" id="GO:0022857">
    <property type="term" value="F:transmembrane transporter activity"/>
    <property type="evidence" value="ECO:0007669"/>
    <property type="project" value="InterPro"/>
</dbReference>
<dbReference type="InterPro" id="IPR058626">
    <property type="entry name" value="MdtA-like_b-barrel"/>
</dbReference>
<organism evidence="8 9">
    <name type="scientific">Humitalea rosea</name>
    <dbReference type="NCBI Taxonomy" id="990373"/>
    <lineage>
        <taxon>Bacteria</taxon>
        <taxon>Pseudomonadati</taxon>
        <taxon>Pseudomonadota</taxon>
        <taxon>Alphaproteobacteria</taxon>
        <taxon>Acetobacterales</taxon>
        <taxon>Roseomonadaceae</taxon>
        <taxon>Humitalea</taxon>
    </lineage>
</organism>
<dbReference type="NCBIfam" id="TIGR01730">
    <property type="entry name" value="RND_mfp"/>
    <property type="match status" value="1"/>
</dbReference>
<keyword evidence="9" id="KW-1185">Reference proteome</keyword>
<dbReference type="FunFam" id="2.40.420.20:FF:000001">
    <property type="entry name" value="Efflux RND transporter periplasmic adaptor subunit"/>
    <property type="match status" value="1"/>
</dbReference>
<dbReference type="PANTHER" id="PTHR30158:SF3">
    <property type="entry name" value="MULTIDRUG EFFLUX PUMP SUBUNIT ACRA-RELATED"/>
    <property type="match status" value="1"/>
</dbReference>
<dbReference type="Pfam" id="PF25967">
    <property type="entry name" value="RND-MFP_C"/>
    <property type="match status" value="1"/>
</dbReference>
<evidence type="ECO:0000259" key="6">
    <source>
        <dbReference type="Pfam" id="PF25944"/>
    </source>
</evidence>
<reference evidence="8 9" key="1">
    <citation type="submission" date="2018-06" db="EMBL/GenBank/DDBJ databases">
        <title>Genomic Encyclopedia of Archaeal and Bacterial Type Strains, Phase II (KMG-II): from individual species to whole genera.</title>
        <authorList>
            <person name="Goeker M."/>
        </authorList>
    </citation>
    <scope>NUCLEOTIDE SEQUENCE [LARGE SCALE GENOMIC DNA]</scope>
    <source>
        <strain evidence="8 9">DSM 24525</strain>
    </source>
</reference>
<dbReference type="InterPro" id="IPR058625">
    <property type="entry name" value="MdtA-like_BSH"/>
</dbReference>
<dbReference type="Pfam" id="PF25944">
    <property type="entry name" value="Beta-barrel_RND"/>
    <property type="match status" value="1"/>
</dbReference>
<evidence type="ECO:0000313" key="8">
    <source>
        <dbReference type="EMBL" id="PZW50893.1"/>
    </source>
</evidence>
<dbReference type="Gene3D" id="2.40.50.100">
    <property type="match status" value="1"/>
</dbReference>
<keyword evidence="3" id="KW-0732">Signal</keyword>
<dbReference type="Gene3D" id="2.40.30.170">
    <property type="match status" value="1"/>
</dbReference>
<protein>
    <submittedName>
        <fullName evidence="8">Membrane fusion protein (Multidrug efflux system)</fullName>
    </submittedName>
</protein>
<dbReference type="AlphaFoldDB" id="A0A2W7JFR5"/>
<dbReference type="GO" id="GO:0005886">
    <property type="term" value="C:plasma membrane"/>
    <property type="evidence" value="ECO:0007669"/>
    <property type="project" value="UniProtKB-SubCell"/>
</dbReference>
<dbReference type="Gene3D" id="1.10.287.470">
    <property type="entry name" value="Helix hairpin bin"/>
    <property type="match status" value="1"/>
</dbReference>
<dbReference type="InterPro" id="IPR058627">
    <property type="entry name" value="MdtA-like_C"/>
</dbReference>
<feature type="domain" description="Multidrug resistance protein MdtA-like barrel-sandwich hybrid" evidence="5">
    <location>
        <begin position="70"/>
        <end position="212"/>
    </location>
</feature>
<dbReference type="Gene3D" id="2.40.420.20">
    <property type="match status" value="1"/>
</dbReference>